<dbReference type="PANTHER" id="PTHR40448">
    <property type="entry name" value="TWO-COMPONENT SENSOR HISTIDINE KINASE"/>
    <property type="match status" value="1"/>
</dbReference>
<keyword evidence="1" id="KW-0472">Membrane</keyword>
<dbReference type="RefSeq" id="WP_010758522.1">
    <property type="nucleotide sequence ID" value="NZ_ASWD01000004.1"/>
</dbReference>
<name>R2SSG0_9ENTE</name>
<evidence type="ECO:0000259" key="2">
    <source>
        <dbReference type="Pfam" id="PF14501"/>
    </source>
</evidence>
<gene>
    <name evidence="3" type="ORF">UAU_03548</name>
</gene>
<comment type="caution">
    <text evidence="3">The sequence shown here is derived from an EMBL/GenBank/DDBJ whole genome shotgun (WGS) entry which is preliminary data.</text>
</comment>
<dbReference type="eggNOG" id="COG3290">
    <property type="taxonomic scope" value="Bacteria"/>
</dbReference>
<evidence type="ECO:0000256" key="1">
    <source>
        <dbReference type="SAM" id="Phobius"/>
    </source>
</evidence>
<feature type="transmembrane region" description="Helical" evidence="1">
    <location>
        <begin position="125"/>
        <end position="146"/>
    </location>
</feature>
<dbReference type="OrthoDB" id="1652078at2"/>
<feature type="transmembrane region" description="Helical" evidence="1">
    <location>
        <begin position="38"/>
        <end position="59"/>
    </location>
</feature>
<dbReference type="InterPro" id="IPR032834">
    <property type="entry name" value="NatK-like_C"/>
</dbReference>
<dbReference type="CDD" id="cd16935">
    <property type="entry name" value="HATPase_AgrC-ComD-like"/>
    <property type="match status" value="1"/>
</dbReference>
<feature type="transmembrane region" description="Helical" evidence="1">
    <location>
        <begin position="6"/>
        <end position="26"/>
    </location>
</feature>
<evidence type="ECO:0000313" key="3">
    <source>
        <dbReference type="EMBL" id="EOH91009.1"/>
    </source>
</evidence>
<dbReference type="SUPFAM" id="SSF55874">
    <property type="entry name" value="ATPase domain of HSP90 chaperone/DNA topoisomerase II/histidine kinase"/>
    <property type="match status" value="1"/>
</dbReference>
<dbReference type="Proteomes" id="UP000013782">
    <property type="component" value="Unassembled WGS sequence"/>
</dbReference>
<dbReference type="Pfam" id="PF14501">
    <property type="entry name" value="HATPase_c_5"/>
    <property type="match status" value="1"/>
</dbReference>
<dbReference type="PATRIC" id="fig|1158607.3.peg.3544"/>
<keyword evidence="1" id="KW-1133">Transmembrane helix</keyword>
<protein>
    <recommendedName>
        <fullName evidence="2">Sensor histidine kinase NatK-like C-terminal domain-containing protein</fullName>
    </recommendedName>
</protein>
<dbReference type="GO" id="GO:0042802">
    <property type="term" value="F:identical protein binding"/>
    <property type="evidence" value="ECO:0007669"/>
    <property type="project" value="TreeGrafter"/>
</dbReference>
<dbReference type="HOGENOM" id="CLU_020211_14_0_9"/>
<keyword evidence="1" id="KW-0812">Transmembrane</keyword>
<dbReference type="AlphaFoldDB" id="R2SSG0"/>
<feature type="transmembrane region" description="Helical" evidence="1">
    <location>
        <begin position="166"/>
        <end position="184"/>
    </location>
</feature>
<evidence type="ECO:0000313" key="4">
    <source>
        <dbReference type="Proteomes" id="UP000013782"/>
    </source>
</evidence>
<feature type="transmembrane region" description="Helical" evidence="1">
    <location>
        <begin position="92"/>
        <end position="113"/>
    </location>
</feature>
<dbReference type="STRING" id="160454.RV10_GL005096"/>
<dbReference type="PANTHER" id="PTHR40448:SF1">
    <property type="entry name" value="TWO-COMPONENT SENSOR HISTIDINE KINASE"/>
    <property type="match status" value="1"/>
</dbReference>
<dbReference type="EMBL" id="AJAQ01000035">
    <property type="protein sequence ID" value="EOH91009.1"/>
    <property type="molecule type" value="Genomic_DNA"/>
</dbReference>
<reference evidence="3 4" key="1">
    <citation type="submission" date="2013-02" db="EMBL/GenBank/DDBJ databases">
        <title>The Genome Sequence of Enterococcus pallens BAA-351.</title>
        <authorList>
            <consortium name="The Broad Institute Genome Sequencing Platform"/>
            <consortium name="The Broad Institute Genome Sequencing Center for Infectious Disease"/>
            <person name="Earl A.M."/>
            <person name="Gilmore M.S."/>
            <person name="Lebreton F."/>
            <person name="Walker B."/>
            <person name="Young S.K."/>
            <person name="Zeng Q."/>
            <person name="Gargeya S."/>
            <person name="Fitzgerald M."/>
            <person name="Haas B."/>
            <person name="Abouelleil A."/>
            <person name="Alvarado L."/>
            <person name="Arachchi H.M."/>
            <person name="Berlin A.M."/>
            <person name="Chapman S.B."/>
            <person name="Dewar J."/>
            <person name="Goldberg J."/>
            <person name="Griggs A."/>
            <person name="Gujja S."/>
            <person name="Hansen M."/>
            <person name="Howarth C."/>
            <person name="Imamovic A."/>
            <person name="Larimer J."/>
            <person name="McCowan C."/>
            <person name="Murphy C."/>
            <person name="Neiman D."/>
            <person name="Pearson M."/>
            <person name="Priest M."/>
            <person name="Roberts A."/>
            <person name="Saif S."/>
            <person name="Shea T."/>
            <person name="Sisk P."/>
            <person name="Sykes S."/>
            <person name="Wortman J."/>
            <person name="Nusbaum C."/>
            <person name="Birren B."/>
        </authorList>
    </citation>
    <scope>NUCLEOTIDE SEQUENCE [LARGE SCALE GENOMIC DNA]</scope>
    <source>
        <strain evidence="3 4">ATCC BAA-351</strain>
    </source>
</reference>
<organism evidence="3 4">
    <name type="scientific">Enterococcus pallens ATCC BAA-351</name>
    <dbReference type="NCBI Taxonomy" id="1158607"/>
    <lineage>
        <taxon>Bacteria</taxon>
        <taxon>Bacillati</taxon>
        <taxon>Bacillota</taxon>
        <taxon>Bacilli</taxon>
        <taxon>Lactobacillales</taxon>
        <taxon>Enterococcaceae</taxon>
        <taxon>Enterococcus</taxon>
    </lineage>
</organism>
<dbReference type="InterPro" id="IPR036890">
    <property type="entry name" value="HATPase_C_sf"/>
</dbReference>
<proteinExistence type="predicted"/>
<feature type="domain" description="Sensor histidine kinase NatK-like C-terminal" evidence="2">
    <location>
        <begin position="339"/>
        <end position="438"/>
    </location>
</feature>
<feature type="transmembrane region" description="Helical" evidence="1">
    <location>
        <begin position="190"/>
        <end position="213"/>
    </location>
</feature>
<accession>R2SSG0</accession>
<feature type="transmembrane region" description="Helical" evidence="1">
    <location>
        <begin position="65"/>
        <end position="85"/>
    </location>
</feature>
<sequence length="439" mass="50860">MPELVSQIIHILINYVPVTLIIAYPLWNRKSVKGSTFIILISSNLLLACLIYAHLYSFIGHDTTLFKLYLGLISVTRWILFAIIFKKHLWKLLFLICCSGICVITFTGIGNWIESRITVYGDGPVQYFYSNIVSFLVAALITIPSAYYLKKMIDQAYSDQFKMWRLVWLIPCLFFFIGSISGNLENYRHIYSFSFIATRIVSLIALVLILFLLSSLLKQASENMILTENKHRIEMQTQLQTEQYARILNDIETAKRNNHDLRHHLHVISRYQQEKEYEKLSEYLNRLIDVTEHEEKTIYCKNYAASALLGYYAPRIREKNIHLEHELHIPNDCPTLSDIELCVVLGNCLENAVEACERMQEGERFIRIQSHIQGGFLKVIISNSFDGLLEEQSVRIYSSKRIERGVGLDSVEAITQKLNGYMACRIEDHTFHTTILLQI</sequence>
<dbReference type="Gene3D" id="3.30.565.10">
    <property type="entry name" value="Histidine kinase-like ATPase, C-terminal domain"/>
    <property type="match status" value="1"/>
</dbReference>
<keyword evidence="4" id="KW-1185">Reference proteome</keyword>